<organism evidence="1 2">
    <name type="scientific">Bradymonas sediminis</name>
    <dbReference type="NCBI Taxonomy" id="1548548"/>
    <lineage>
        <taxon>Bacteria</taxon>
        <taxon>Deltaproteobacteria</taxon>
        <taxon>Bradymonadales</taxon>
        <taxon>Bradymonadaceae</taxon>
        <taxon>Bradymonas</taxon>
    </lineage>
</organism>
<name>A0A2Z4FGT3_9DELT</name>
<reference evidence="1 2" key="1">
    <citation type="submission" date="2018-06" db="EMBL/GenBank/DDBJ databases">
        <title>Lujinxingia sediminis gen. nov. sp. nov., a new facultative anaerobic member of the class Deltaproteobacteria, and proposal of Lujinxingaceae fam. nov.</title>
        <authorList>
            <person name="Guo L.-Y."/>
            <person name="Li C.-M."/>
            <person name="Wang S."/>
            <person name="Du Z.-J."/>
        </authorList>
    </citation>
    <scope>NUCLEOTIDE SEQUENCE [LARGE SCALE GENOMIC DNA]</scope>
    <source>
        <strain evidence="1 2">FA350</strain>
    </source>
</reference>
<keyword evidence="2" id="KW-1185">Reference proteome</keyword>
<evidence type="ECO:0000313" key="2">
    <source>
        <dbReference type="Proteomes" id="UP000249799"/>
    </source>
</evidence>
<dbReference type="AlphaFoldDB" id="A0A2Z4FGT3"/>
<evidence type="ECO:0000313" key="1">
    <source>
        <dbReference type="EMBL" id="AWV87964.1"/>
    </source>
</evidence>
<dbReference type="OrthoDB" id="9758603at2"/>
<sequence length="462" mass="49871">MLNKTVLYGLALLLAALALLLSGGMGSHHWLRSIGEPQRATLQVLGGAPFYGVGVKRGAAMRFELFECASRGPIQSVTIPLWADSIRRFRAYSDFKLRPEAAHRFGDITWQVTPGCHRVRAQVVDQAGVALGSCEPADTPNSFLESGESQSYVILSECEAPDDHAGVRLQEILNRAPRLDPIEVTPLSSDASCSSTKVCATAHDPDGDPLKLEWTLRSHSDRLLPTPTPTVGRQRLDGESSRTECILLPANTQAAHVDVQVRDLSGALPAAQVPGQATPARAEPLLSFEDLYLGDFGLVARSRDHESAKIPRTCNPTSCPANPADRIRMIRYWIGRDGVLLPPTSDLSQAAEGDTIDVEFDVAPGCHGVRVQFSSMRLHSADAHTPDSRPDTAPTSTVSSAANIFEPGTHILWNRLPNCHFRVELRAAETHTGEASAPGARSHPEPALLDAYHGGEHPCPTN</sequence>
<dbReference type="RefSeq" id="WP_111331283.1">
    <property type="nucleotide sequence ID" value="NZ_CP030032.1"/>
</dbReference>
<dbReference type="Proteomes" id="UP000249799">
    <property type="component" value="Chromosome"/>
</dbReference>
<dbReference type="KEGG" id="bsed:DN745_00910"/>
<proteinExistence type="predicted"/>
<protein>
    <submittedName>
        <fullName evidence="1">Uncharacterized protein</fullName>
    </submittedName>
</protein>
<gene>
    <name evidence="1" type="ORF">DN745_00910</name>
</gene>
<accession>A0A2Z4FGT3</accession>
<dbReference type="EMBL" id="CP030032">
    <property type="protein sequence ID" value="AWV87964.1"/>
    <property type="molecule type" value="Genomic_DNA"/>
</dbReference>